<dbReference type="OrthoDB" id="997844at2"/>
<protein>
    <recommendedName>
        <fullName evidence="4">AAA ATPase domain-containing protein</fullName>
    </recommendedName>
</protein>
<keyword evidence="1" id="KW-0175">Coiled coil</keyword>
<keyword evidence="3" id="KW-1185">Reference proteome</keyword>
<feature type="coiled-coil region" evidence="1">
    <location>
        <begin position="672"/>
        <end position="722"/>
    </location>
</feature>
<dbReference type="InterPro" id="IPR027417">
    <property type="entry name" value="P-loop_NTPase"/>
</dbReference>
<name>A0A1H7Y9R3_9FLAO</name>
<organism evidence="2 3">
    <name type="scientific">Chryseobacterium taichungense</name>
    <dbReference type="NCBI Taxonomy" id="295069"/>
    <lineage>
        <taxon>Bacteria</taxon>
        <taxon>Pseudomonadati</taxon>
        <taxon>Bacteroidota</taxon>
        <taxon>Flavobacteriia</taxon>
        <taxon>Flavobacteriales</taxon>
        <taxon>Weeksellaceae</taxon>
        <taxon>Chryseobacterium group</taxon>
        <taxon>Chryseobacterium</taxon>
    </lineage>
</organism>
<evidence type="ECO:0000313" key="2">
    <source>
        <dbReference type="EMBL" id="SEM42067.1"/>
    </source>
</evidence>
<dbReference type="RefSeq" id="WP_089999404.1">
    <property type="nucleotide sequence ID" value="NZ_FOBV01000003.1"/>
</dbReference>
<evidence type="ECO:0000313" key="3">
    <source>
        <dbReference type="Proteomes" id="UP000199450"/>
    </source>
</evidence>
<dbReference type="AlphaFoldDB" id="A0A1H7Y9R3"/>
<evidence type="ECO:0008006" key="4">
    <source>
        <dbReference type="Google" id="ProtNLM"/>
    </source>
</evidence>
<proteinExistence type="predicted"/>
<dbReference type="EMBL" id="FOBV01000003">
    <property type="protein sequence ID" value="SEM42067.1"/>
    <property type="molecule type" value="Genomic_DNA"/>
</dbReference>
<evidence type="ECO:0000256" key="1">
    <source>
        <dbReference type="SAM" id="Coils"/>
    </source>
</evidence>
<sequence>MSFKLIAIRPLDGCNPKFLKNLTPNFIYKFYNDYKFYNNKELAENKSTNSDIIRIEYTANIPEDLYYQGDDEYKTKINVSAIVGKNGSGKSALVELLVASIVKMSLMIDDNFIDPKNLYYHRDEDILKEFIAKYEKSKNEDLNSINSEIYFYHKAPHLIENHNPIIKIRKLRLENGVISIFDFEKKFKTDTVFLIKNNIPTYLNRTKKTAKTNNQEITLSTKELEFFKDFFYTIVINYSHYGYNTRESGEWLKGVFHKNDGYQLPVVINPFREEGNIDINSEKNLASSRFLVNILQEKKLRTISENKTVSHISIEIDKSKFSEWDDLEKRDTRIYNKEEEKKEILESLINIFFDEKSFKITKTENSIYPFIRDYIFLKLYKITQYKKYKDFRGDKSTFMRVYESPSSFSFIDNDNLRDYFHDLEIDSSHITDKLRQALFFLKYMYLNDNDIFEKDKNEKLIKIDDLYENINYNFHDYIKNKLIVEQFLYSNFRVEESLPSIFKVNYFFDSKYSENNFNNFSSGEKQKIYSVHSVIYHLRNLKSVTENYDLENQHSLIYYKNVNIIFDEIELYAHPNYQKKFLNDLLTAINSVYQRYDNLNILFITHSPFILSDIPKQNVLFLGVDEETKKFKPQNFKRMNTFGANITDLLADSFFINDGLIGDFAKGKIEEIINWLNSILELKENIKKWELENKNQTNNTKIKNTKKKINNYLKKEIQLKSNDYKKYFRLIEIIDEPVLKHKLEDMYTEATFEFPRKEILKKQIVQIQKQLEELQNQHDNA</sequence>
<gene>
    <name evidence="2" type="ORF">SAMN05421856_103126</name>
</gene>
<dbReference type="STRING" id="295069.SAMN05421856_103126"/>
<accession>A0A1H7Y9R3</accession>
<dbReference type="Proteomes" id="UP000199450">
    <property type="component" value="Unassembled WGS sequence"/>
</dbReference>
<reference evidence="3" key="1">
    <citation type="submission" date="2016-10" db="EMBL/GenBank/DDBJ databases">
        <authorList>
            <person name="Varghese N."/>
            <person name="Submissions S."/>
        </authorList>
    </citation>
    <scope>NUCLEOTIDE SEQUENCE [LARGE SCALE GENOMIC DNA]</scope>
    <source>
        <strain evidence="3">DSM 17453</strain>
    </source>
</reference>
<dbReference type="SUPFAM" id="SSF52540">
    <property type="entry name" value="P-loop containing nucleoside triphosphate hydrolases"/>
    <property type="match status" value="1"/>
</dbReference>